<evidence type="ECO:0000256" key="1">
    <source>
        <dbReference type="ARBA" id="ARBA00022428"/>
    </source>
</evidence>
<keyword evidence="2 7" id="KW-0808">Transferase</keyword>
<dbReference type="Gene3D" id="3.40.50.1220">
    <property type="entry name" value="TPP-binding domain"/>
    <property type="match status" value="1"/>
</dbReference>
<dbReference type="GO" id="GO:0030976">
    <property type="term" value="F:thiamine pyrophosphate binding"/>
    <property type="evidence" value="ECO:0007669"/>
    <property type="project" value="UniProtKB-UniRule"/>
</dbReference>
<dbReference type="Pfam" id="PF02775">
    <property type="entry name" value="TPP_enzyme_C"/>
    <property type="match status" value="1"/>
</dbReference>
<dbReference type="SUPFAM" id="SSF52467">
    <property type="entry name" value="DHS-like NAD/FAD-binding domain"/>
    <property type="match status" value="1"/>
</dbReference>
<dbReference type="InterPro" id="IPR032264">
    <property type="entry name" value="MenD_middle"/>
</dbReference>
<dbReference type="SUPFAM" id="SSF52518">
    <property type="entry name" value="Thiamin diphosphate-binding fold (THDP-binding)"/>
    <property type="match status" value="2"/>
</dbReference>
<feature type="domain" description="Menaquinone biosynthesis protein MenD middle" evidence="10">
    <location>
        <begin position="199"/>
        <end position="400"/>
    </location>
</feature>
<feature type="domain" description="Thiamine pyrophosphate enzyme TPP-binding" evidence="8">
    <location>
        <begin position="434"/>
        <end position="550"/>
    </location>
</feature>
<gene>
    <name evidence="7" type="primary">menD</name>
    <name evidence="11" type="ORF">AZI98_01690</name>
</gene>
<accession>A0A165Z0X7</accession>
<reference evidence="11 12" key="1">
    <citation type="submission" date="2016-04" db="EMBL/GenBank/DDBJ databases">
        <title>Draft genome sequence of Aeribacillus pallidus 8m3 from petroleum reservoir.</title>
        <authorList>
            <person name="Poltaraus A.B."/>
            <person name="Nazina T.N."/>
            <person name="Tourova T.P."/>
            <person name="Malakho S.M."/>
            <person name="Korshunova A.V."/>
            <person name="Sokolova D.S."/>
        </authorList>
    </citation>
    <scope>NUCLEOTIDE SEQUENCE [LARGE SCALE GENOMIC DNA]</scope>
    <source>
        <strain evidence="11 12">8m3</strain>
    </source>
</reference>
<comment type="cofactor">
    <cofactor evidence="7">
        <name>Mg(2+)</name>
        <dbReference type="ChEBI" id="CHEBI:18420"/>
    </cofactor>
    <cofactor evidence="7">
        <name>Mn(2+)</name>
        <dbReference type="ChEBI" id="CHEBI:29035"/>
    </cofactor>
</comment>
<dbReference type="Pfam" id="PF02776">
    <property type="entry name" value="TPP_enzyme_N"/>
    <property type="match status" value="1"/>
</dbReference>
<comment type="caution">
    <text evidence="11">The sequence shown here is derived from an EMBL/GenBank/DDBJ whole genome shotgun (WGS) entry which is preliminary data.</text>
</comment>
<comment type="cofactor">
    <cofactor evidence="7">
        <name>thiamine diphosphate</name>
        <dbReference type="ChEBI" id="CHEBI:58937"/>
    </cofactor>
    <text evidence="7">Binds 1 thiamine pyrophosphate per subunit.</text>
</comment>
<dbReference type="EMBL" id="LWBR01000006">
    <property type="protein sequence ID" value="KZN97690.1"/>
    <property type="molecule type" value="Genomic_DNA"/>
</dbReference>
<keyword evidence="3 7" id="KW-0479">Metal-binding</keyword>
<comment type="similarity">
    <text evidence="7">Belongs to the TPP enzyme family. MenD subfamily.</text>
</comment>
<evidence type="ECO:0000256" key="4">
    <source>
        <dbReference type="ARBA" id="ARBA00022842"/>
    </source>
</evidence>
<evidence type="ECO:0000256" key="7">
    <source>
        <dbReference type="HAMAP-Rule" id="MF_01659"/>
    </source>
</evidence>
<dbReference type="Proteomes" id="UP000076476">
    <property type="component" value="Unassembled WGS sequence"/>
</dbReference>
<dbReference type="UniPathway" id="UPA00079"/>
<evidence type="ECO:0000256" key="5">
    <source>
        <dbReference type="ARBA" id="ARBA00023052"/>
    </source>
</evidence>
<comment type="pathway">
    <text evidence="7">Quinol/quinone metabolism; 1,4-dihydroxy-2-naphthoate biosynthesis; 1,4-dihydroxy-2-naphthoate from chorismate: step 2/7.</text>
</comment>
<dbReference type="NCBIfam" id="TIGR00173">
    <property type="entry name" value="menD"/>
    <property type="match status" value="1"/>
</dbReference>
<evidence type="ECO:0000259" key="10">
    <source>
        <dbReference type="Pfam" id="PF16582"/>
    </source>
</evidence>
<dbReference type="InterPro" id="IPR029061">
    <property type="entry name" value="THDP-binding"/>
</dbReference>
<evidence type="ECO:0000256" key="3">
    <source>
        <dbReference type="ARBA" id="ARBA00022723"/>
    </source>
</evidence>
<comment type="subunit">
    <text evidence="7">Homodimer.</text>
</comment>
<dbReference type="InterPro" id="IPR004433">
    <property type="entry name" value="MenaQ_synth_MenD"/>
</dbReference>
<dbReference type="PANTHER" id="PTHR42916">
    <property type="entry name" value="2-SUCCINYL-5-ENOLPYRUVYL-6-HYDROXY-3-CYCLOHEXENE-1-CARBOXYLATE SYNTHASE"/>
    <property type="match status" value="1"/>
</dbReference>
<dbReference type="InterPro" id="IPR012001">
    <property type="entry name" value="Thiamin_PyroP_enz_TPP-bd_dom"/>
</dbReference>
<dbReference type="GO" id="GO:0030145">
    <property type="term" value="F:manganese ion binding"/>
    <property type="evidence" value="ECO:0007669"/>
    <property type="project" value="UniProtKB-UniRule"/>
</dbReference>
<dbReference type="AlphaFoldDB" id="A0A165Z0X7"/>
<dbReference type="Pfam" id="PF16582">
    <property type="entry name" value="TPP_enzyme_M_2"/>
    <property type="match status" value="1"/>
</dbReference>
<protein>
    <recommendedName>
        <fullName evidence="7">2-succinyl-5-enolpyruvyl-6-hydroxy-3-cyclohexene-1-carboxylate synthase</fullName>
        <shortName evidence="7">SEPHCHC synthase</shortName>
        <ecNumber evidence="7">2.2.1.9</ecNumber>
    </recommendedName>
    <alternativeName>
        <fullName evidence="7">Menaquinone biosynthesis protein MenD</fullName>
    </alternativeName>
</protein>
<comment type="function">
    <text evidence="7">Catalyzes the thiamine diphosphate-dependent decarboxylation of 2-oxoglutarate and the subsequent addition of the resulting succinic semialdehyde-thiamine pyrophosphate anion to isochorismate to yield 2-succinyl-5-enolpyruvyl-6-hydroxy-3-cyclohexene-1-carboxylate (SEPHCHC).</text>
</comment>
<evidence type="ECO:0000256" key="2">
    <source>
        <dbReference type="ARBA" id="ARBA00022679"/>
    </source>
</evidence>
<comment type="catalytic activity">
    <reaction evidence="7">
        <text>isochorismate + 2-oxoglutarate + H(+) = 5-enolpyruvoyl-6-hydroxy-2-succinyl-cyclohex-3-ene-1-carboxylate + CO2</text>
        <dbReference type="Rhea" id="RHEA:25593"/>
        <dbReference type="ChEBI" id="CHEBI:15378"/>
        <dbReference type="ChEBI" id="CHEBI:16526"/>
        <dbReference type="ChEBI" id="CHEBI:16810"/>
        <dbReference type="ChEBI" id="CHEBI:29780"/>
        <dbReference type="ChEBI" id="CHEBI:58818"/>
        <dbReference type="EC" id="2.2.1.9"/>
    </reaction>
</comment>
<dbReference type="InterPro" id="IPR011766">
    <property type="entry name" value="TPP_enzyme_TPP-bd"/>
</dbReference>
<dbReference type="PIRSF" id="PIRSF004983">
    <property type="entry name" value="MenD"/>
    <property type="match status" value="1"/>
</dbReference>
<dbReference type="UniPathway" id="UPA01057">
    <property type="reaction ID" value="UER00164"/>
</dbReference>
<keyword evidence="4 7" id="KW-0460">Magnesium</keyword>
<name>A0A165Z0X7_9BACI</name>
<evidence type="ECO:0000313" key="12">
    <source>
        <dbReference type="Proteomes" id="UP000076476"/>
    </source>
</evidence>
<feature type="domain" description="Thiamine pyrophosphate enzyme N-terminal TPP-binding" evidence="9">
    <location>
        <begin position="13"/>
        <end position="123"/>
    </location>
</feature>
<dbReference type="GO" id="GO:0070204">
    <property type="term" value="F:2-succinyl-5-enolpyruvyl-6-hydroxy-3-cyclohexene-1-carboxylic-acid synthase activity"/>
    <property type="evidence" value="ECO:0007669"/>
    <property type="project" value="UniProtKB-UniRule"/>
</dbReference>
<proteinExistence type="inferred from homology"/>
<organism evidence="11 12">
    <name type="scientific">Aeribacillus pallidus</name>
    <dbReference type="NCBI Taxonomy" id="33936"/>
    <lineage>
        <taxon>Bacteria</taxon>
        <taxon>Bacillati</taxon>
        <taxon>Bacillota</taxon>
        <taxon>Bacilli</taxon>
        <taxon>Bacillales</taxon>
        <taxon>Bacillaceae</taxon>
        <taxon>Aeribacillus</taxon>
    </lineage>
</organism>
<sequence>MKNKNLSDYVIAFVNGLITKGISEVVISPGSRSTPLAITFAEHPKIHTYINIDERSAGFFALGLAKKQRKPIALLCTSGTAAANYYPAIIEAHYSRIPLVILTADRPHELRDIGAPQAINQIHLYSNYVKWFVDCALPESSQTMLLYIKNIAQRAVQTANENPKGPVHINLPFREPLLPDLSKIHQLQKSLHIEPVVETKKLVEHEQIERIVDEIDSSEKGLIVCGELHNKEFREQVLALAEKLKFPILADPLSNLRFGEHSKHYIIDCYDSILKTMGKKAYLKPDVVLRFGAMPVSKPLFLLLRDHPEIKQIVVDGDGGYRDPTLSAEHVHSDEAYLCEMLIKKCKDKQETSWCKKWKQVNNLFREYLSTPAIEKDSLFEGTVYVELQKLLPDRCNVFVGNSMPIRDVDTFFHNSDKNITVYANRGANGIDGVVSTALGVSAASHEKTILIIGDLSFYHDLNGLLAAKQNKLNLTVLLINNNGGGIFSFLPQADEKTHFEQLFGTPTNLDFQYAASLYSAHYKKISTWEEFRSEFQFCMNRDGLNIIEIPTNRHTRVNEQRKWLRSVSWEIERML</sequence>
<evidence type="ECO:0000259" key="8">
    <source>
        <dbReference type="Pfam" id="PF02775"/>
    </source>
</evidence>
<keyword evidence="5 7" id="KW-0786">Thiamine pyrophosphate</keyword>
<dbReference type="GO" id="GO:0009234">
    <property type="term" value="P:menaquinone biosynthetic process"/>
    <property type="evidence" value="ECO:0007669"/>
    <property type="project" value="UniProtKB-UniRule"/>
</dbReference>
<evidence type="ECO:0000256" key="6">
    <source>
        <dbReference type="ARBA" id="ARBA00023211"/>
    </source>
</evidence>
<dbReference type="RefSeq" id="WP_063386560.1">
    <property type="nucleotide sequence ID" value="NZ_LWBR01000006.1"/>
</dbReference>
<comment type="pathway">
    <text evidence="7">Quinol/quinone metabolism; menaquinone biosynthesis.</text>
</comment>
<dbReference type="CDD" id="cd02009">
    <property type="entry name" value="TPP_SHCHC_synthase"/>
    <property type="match status" value="1"/>
</dbReference>
<dbReference type="HAMAP" id="MF_01659">
    <property type="entry name" value="MenD"/>
    <property type="match status" value="1"/>
</dbReference>
<dbReference type="CDD" id="cd07037">
    <property type="entry name" value="TPP_PYR_MenD"/>
    <property type="match status" value="1"/>
</dbReference>
<dbReference type="STRING" id="33936.AZI98_01690"/>
<dbReference type="EC" id="2.2.1.9" evidence="7"/>
<evidence type="ECO:0000259" key="9">
    <source>
        <dbReference type="Pfam" id="PF02776"/>
    </source>
</evidence>
<dbReference type="GO" id="GO:0000287">
    <property type="term" value="F:magnesium ion binding"/>
    <property type="evidence" value="ECO:0007669"/>
    <property type="project" value="UniProtKB-UniRule"/>
</dbReference>
<dbReference type="Gene3D" id="3.40.50.970">
    <property type="match status" value="2"/>
</dbReference>
<keyword evidence="6 7" id="KW-0464">Manganese</keyword>
<keyword evidence="1 7" id="KW-0474">Menaquinone biosynthesis</keyword>
<keyword evidence="12" id="KW-1185">Reference proteome</keyword>
<dbReference type="PANTHER" id="PTHR42916:SF1">
    <property type="entry name" value="PROTEIN PHYLLO, CHLOROPLASTIC"/>
    <property type="match status" value="1"/>
</dbReference>
<dbReference type="OrthoDB" id="9791859at2"/>
<dbReference type="InterPro" id="IPR029035">
    <property type="entry name" value="DHS-like_NAD/FAD-binding_dom"/>
</dbReference>
<evidence type="ECO:0000313" key="11">
    <source>
        <dbReference type="EMBL" id="KZN97690.1"/>
    </source>
</evidence>